<proteinExistence type="inferred from homology"/>
<dbReference type="PROSITE" id="PS00166">
    <property type="entry name" value="ENOYL_COA_HYDRATASE"/>
    <property type="match status" value="1"/>
</dbReference>
<name>A0A0S4QHJ8_9ACTN</name>
<dbReference type="EMBL" id="FAOZ01000004">
    <property type="protein sequence ID" value="CUU55056.1"/>
    <property type="molecule type" value="Genomic_DNA"/>
</dbReference>
<gene>
    <name evidence="7" type="ORF">Ga0074812_104137</name>
</gene>
<evidence type="ECO:0000256" key="3">
    <source>
        <dbReference type="ARBA" id="ARBA00023709"/>
    </source>
</evidence>
<comment type="catalytic activity">
    <reaction evidence="3">
        <text>a (3S)-3-hydroxyacyl-CoA = a (2E)-enoyl-CoA + H2O</text>
        <dbReference type="Rhea" id="RHEA:16105"/>
        <dbReference type="ChEBI" id="CHEBI:15377"/>
        <dbReference type="ChEBI" id="CHEBI:57318"/>
        <dbReference type="ChEBI" id="CHEBI:58856"/>
        <dbReference type="EC" id="4.2.1.17"/>
    </reaction>
</comment>
<evidence type="ECO:0000313" key="8">
    <source>
        <dbReference type="Proteomes" id="UP000198802"/>
    </source>
</evidence>
<dbReference type="Pfam" id="PF18313">
    <property type="entry name" value="TLP1_add_C"/>
    <property type="match status" value="1"/>
</dbReference>
<comment type="catalytic activity">
    <reaction evidence="4">
        <text>a 4-saturated-(3S)-3-hydroxyacyl-CoA = a (3E)-enoyl-CoA + H2O</text>
        <dbReference type="Rhea" id="RHEA:20724"/>
        <dbReference type="ChEBI" id="CHEBI:15377"/>
        <dbReference type="ChEBI" id="CHEBI:58521"/>
        <dbReference type="ChEBI" id="CHEBI:137480"/>
        <dbReference type="EC" id="4.2.1.17"/>
    </reaction>
</comment>
<protein>
    <submittedName>
        <fullName evidence="7">Acetyl-CoA C-acetyltransferase</fullName>
    </submittedName>
</protein>
<dbReference type="SUPFAM" id="SSF52096">
    <property type="entry name" value="ClpP/crotonase"/>
    <property type="match status" value="1"/>
</dbReference>
<keyword evidence="8" id="KW-1185">Reference proteome</keyword>
<dbReference type="CDD" id="cd06558">
    <property type="entry name" value="crotonase-like"/>
    <property type="match status" value="1"/>
</dbReference>
<dbReference type="Gene3D" id="1.10.12.10">
    <property type="entry name" value="Lyase 2-enoyl-coa Hydratase, Chain A, domain 2"/>
    <property type="match status" value="1"/>
</dbReference>
<dbReference type="InterPro" id="IPR040771">
    <property type="entry name" value="TLP1_add_C"/>
</dbReference>
<dbReference type="Gene3D" id="2.40.50.840">
    <property type="match status" value="1"/>
</dbReference>
<keyword evidence="2" id="KW-0456">Lyase</keyword>
<dbReference type="InterPro" id="IPR016039">
    <property type="entry name" value="Thiolase-like"/>
</dbReference>
<dbReference type="InterPro" id="IPR001753">
    <property type="entry name" value="Enoyl-CoA_hydra/iso"/>
</dbReference>
<keyword evidence="7" id="KW-0808">Transferase</keyword>
<evidence type="ECO:0000256" key="4">
    <source>
        <dbReference type="ARBA" id="ARBA00023717"/>
    </source>
</evidence>
<dbReference type="Gene3D" id="3.90.226.10">
    <property type="entry name" value="2-enoyl-CoA Hydratase, Chain A, domain 1"/>
    <property type="match status" value="1"/>
</dbReference>
<comment type="similarity">
    <text evidence="1 5">Belongs to the enoyl-CoA hydratase/isomerase family.</text>
</comment>
<evidence type="ECO:0000256" key="5">
    <source>
        <dbReference type="RuleBase" id="RU003707"/>
    </source>
</evidence>
<dbReference type="InterPro" id="IPR014748">
    <property type="entry name" value="Enoyl-CoA_hydra_C"/>
</dbReference>
<feature type="domain" description="Thiolase-like protein type 1 additional C-terminal" evidence="6">
    <location>
        <begin position="419"/>
        <end position="494"/>
    </location>
</feature>
<dbReference type="AlphaFoldDB" id="A0A0S4QHJ8"/>
<dbReference type="Pfam" id="PF00378">
    <property type="entry name" value="ECH_1"/>
    <property type="match status" value="1"/>
</dbReference>
<dbReference type="Gene3D" id="3.40.47.10">
    <property type="match status" value="1"/>
</dbReference>
<organism evidence="7 8">
    <name type="scientific">Parafrankia irregularis</name>
    <dbReference type="NCBI Taxonomy" id="795642"/>
    <lineage>
        <taxon>Bacteria</taxon>
        <taxon>Bacillati</taxon>
        <taxon>Actinomycetota</taxon>
        <taxon>Actinomycetes</taxon>
        <taxon>Frankiales</taxon>
        <taxon>Frankiaceae</taxon>
        <taxon>Parafrankia</taxon>
    </lineage>
</organism>
<sequence length="781" mass="82679">MIVGVGQSSERIGEPDYRGISPVGLATQAACRALADAGGPDASPLRGAIDLVAGVRQFDNSSPTTTAPLGRPNNFPRAVARRLGAAPRRALLDVAGGHSPQHLVNDIGAMVATGEVDVALLVGAEAISTVRHLVAGDDPPDFSEQVDGDLEDRGHGRRGLFSRYLTSHALATPAHQYALFEEARRARLGLDRASYARTMGALFAPFSAAAACHSHASAPTARSVDELATPSERNRLVVEPYTRALMARENVNQGAAVLITSIEAARRLGVPEHRWVFLHGHADLRERDLLDRQDLSRFPAGVAAVELALEMAGITLADLTTIDLYSCFPIAVSAICDELGLAPDDPRGLTVTGGLPFFGGAGNNYAMHAIATTVERLRVAGPTASGLVGANGGMLSKYSVGVYSRVPRPWAPDRAATRQDQLDAVPVPGIARNAEGWGTVETGTLTYHRDGRPDTGIVVGRLDDGRRFLALVADGDDDLTGRLAAGTAIGTRVYARALGVGNRVAVSSARMERLLPRRVPTLRGSYEFLEVRRDDHVLEVVINRPERRNALHPPANDELEDVFDAYFADRDLWVAIITGAGDTAFSAGSDMIYHASGNPMWVPVSGFGGLTRRAGMNKPVIAAVNGFAFAGGFEIVLACHLVVADELARFALSEAKVGLAAGEGGLVRLPRAVGPALANELVLTGRPIGAQEAHSRGLVNRVAPAGQALPAARELAAQIIASSPTSIRVSLDAMAEAAAFPDPVAAVSAYSRPMDDLFTSEDSYEGRMAFVEKRAPRWVNR</sequence>
<dbReference type="GO" id="GO:0006635">
    <property type="term" value="P:fatty acid beta-oxidation"/>
    <property type="evidence" value="ECO:0007669"/>
    <property type="project" value="TreeGrafter"/>
</dbReference>
<evidence type="ECO:0000256" key="2">
    <source>
        <dbReference type="ARBA" id="ARBA00023239"/>
    </source>
</evidence>
<evidence type="ECO:0000259" key="6">
    <source>
        <dbReference type="Pfam" id="PF18313"/>
    </source>
</evidence>
<dbReference type="InterPro" id="IPR029045">
    <property type="entry name" value="ClpP/crotonase-like_dom_sf"/>
</dbReference>
<dbReference type="PANTHER" id="PTHR11941:SF54">
    <property type="entry name" value="ENOYL-COA HYDRATASE, MITOCHONDRIAL"/>
    <property type="match status" value="1"/>
</dbReference>
<accession>A0A0S4QHJ8</accession>
<dbReference type="GO" id="GO:0004300">
    <property type="term" value="F:enoyl-CoA hydratase activity"/>
    <property type="evidence" value="ECO:0007669"/>
    <property type="project" value="UniProtKB-EC"/>
</dbReference>
<evidence type="ECO:0000313" key="7">
    <source>
        <dbReference type="EMBL" id="CUU55056.1"/>
    </source>
</evidence>
<dbReference type="GO" id="GO:0016746">
    <property type="term" value="F:acyltransferase activity"/>
    <property type="evidence" value="ECO:0007669"/>
    <property type="project" value="InterPro"/>
</dbReference>
<evidence type="ECO:0000256" key="1">
    <source>
        <dbReference type="ARBA" id="ARBA00005254"/>
    </source>
</evidence>
<dbReference type="Proteomes" id="UP000198802">
    <property type="component" value="Unassembled WGS sequence"/>
</dbReference>
<dbReference type="InterPro" id="IPR018376">
    <property type="entry name" value="Enoyl-CoA_hyd/isom_CS"/>
</dbReference>
<dbReference type="SUPFAM" id="SSF53901">
    <property type="entry name" value="Thiolase-like"/>
    <property type="match status" value="2"/>
</dbReference>
<dbReference type="PANTHER" id="PTHR11941">
    <property type="entry name" value="ENOYL-COA HYDRATASE-RELATED"/>
    <property type="match status" value="1"/>
</dbReference>
<reference evidence="8" key="1">
    <citation type="submission" date="2015-11" db="EMBL/GenBank/DDBJ databases">
        <authorList>
            <person name="Varghese N."/>
        </authorList>
    </citation>
    <scope>NUCLEOTIDE SEQUENCE [LARGE SCALE GENOMIC DNA]</scope>
    <source>
        <strain evidence="8">DSM 45899</strain>
    </source>
</reference>